<keyword evidence="4" id="KW-0547">Nucleotide-binding</keyword>
<feature type="domain" description="ABC transmembrane type-1" evidence="10">
    <location>
        <begin position="25"/>
        <end position="306"/>
    </location>
</feature>
<comment type="caution">
    <text evidence="11">The sequence shown here is derived from an EMBL/GenBank/DDBJ whole genome shotgun (WGS) entry which is preliminary data.</text>
</comment>
<evidence type="ECO:0000256" key="5">
    <source>
        <dbReference type="ARBA" id="ARBA00022840"/>
    </source>
</evidence>
<evidence type="ECO:0000256" key="1">
    <source>
        <dbReference type="ARBA" id="ARBA00004651"/>
    </source>
</evidence>
<proteinExistence type="predicted"/>
<dbReference type="PANTHER" id="PTHR43394">
    <property type="entry name" value="ATP-DEPENDENT PERMEASE MDL1, MITOCHONDRIAL"/>
    <property type="match status" value="1"/>
</dbReference>
<dbReference type="InterPro" id="IPR017871">
    <property type="entry name" value="ABC_transporter-like_CS"/>
</dbReference>
<feature type="transmembrane region" description="Helical" evidence="8">
    <location>
        <begin position="246"/>
        <end position="271"/>
    </location>
</feature>
<evidence type="ECO:0000313" key="11">
    <source>
        <dbReference type="EMBL" id="REE00554.1"/>
    </source>
</evidence>
<dbReference type="OrthoDB" id="1111069at2"/>
<dbReference type="InterPro" id="IPR027417">
    <property type="entry name" value="P-loop_NTPase"/>
</dbReference>
<feature type="transmembrane region" description="Helical" evidence="8">
    <location>
        <begin position="21"/>
        <end position="40"/>
    </location>
</feature>
<evidence type="ECO:0000256" key="8">
    <source>
        <dbReference type="SAM" id="Phobius"/>
    </source>
</evidence>
<dbReference type="Pfam" id="PF00005">
    <property type="entry name" value="ABC_tran"/>
    <property type="match status" value="1"/>
</dbReference>
<protein>
    <submittedName>
        <fullName evidence="11">ABC-type bacteriocin/lantibiotic exporter with double-glycine peptidase domain</fullName>
    </submittedName>
</protein>
<dbReference type="PANTHER" id="PTHR43394:SF1">
    <property type="entry name" value="ATP-BINDING CASSETTE SUB-FAMILY B MEMBER 10, MITOCHONDRIAL"/>
    <property type="match status" value="1"/>
</dbReference>
<feature type="transmembrane region" description="Helical" evidence="8">
    <location>
        <begin position="134"/>
        <end position="159"/>
    </location>
</feature>
<feature type="domain" description="ABC transporter" evidence="9">
    <location>
        <begin position="340"/>
        <end position="574"/>
    </location>
</feature>
<dbReference type="Gene3D" id="3.40.50.300">
    <property type="entry name" value="P-loop containing nucleotide triphosphate hydrolases"/>
    <property type="match status" value="1"/>
</dbReference>
<dbReference type="InterPro" id="IPR039421">
    <property type="entry name" value="Type_1_exporter"/>
</dbReference>
<dbReference type="AlphaFoldDB" id="A0A3D9L643"/>
<dbReference type="GO" id="GO:0015421">
    <property type="term" value="F:ABC-type oligopeptide transporter activity"/>
    <property type="evidence" value="ECO:0007669"/>
    <property type="project" value="TreeGrafter"/>
</dbReference>
<name>A0A3D9L643_MARFU</name>
<dbReference type="InterPro" id="IPR003593">
    <property type="entry name" value="AAA+_ATPase"/>
</dbReference>
<gene>
    <name evidence="11" type="ORF">C7460_105181</name>
</gene>
<dbReference type="FunFam" id="3.40.50.300:FF:000287">
    <property type="entry name" value="Multidrug ABC transporter ATP-binding protein"/>
    <property type="match status" value="1"/>
</dbReference>
<evidence type="ECO:0000256" key="7">
    <source>
        <dbReference type="ARBA" id="ARBA00023136"/>
    </source>
</evidence>
<dbReference type="GO" id="GO:0016887">
    <property type="term" value="F:ATP hydrolysis activity"/>
    <property type="evidence" value="ECO:0007669"/>
    <property type="project" value="InterPro"/>
</dbReference>
<comment type="subcellular location">
    <subcellularLocation>
        <location evidence="1">Cell membrane</location>
        <topology evidence="1">Multi-pass membrane protein</topology>
    </subcellularLocation>
</comment>
<feature type="transmembrane region" description="Helical" evidence="8">
    <location>
        <begin position="60"/>
        <end position="81"/>
    </location>
</feature>
<dbReference type="SMART" id="SM00382">
    <property type="entry name" value="AAA"/>
    <property type="match status" value="1"/>
</dbReference>
<sequence>MSKSKVTIGHVFKTIVWPRRKIIGVGLVLIVISRLASLVLPGASKYLMDEVIANGDMEMLKVLVSAVLAAIVVQSVSSFLLTRILSVEAQHLIAQLRVKVQRQIIYLPIRFFDNTKSGELVSRIMSDVEGVRNLVGTGLVQLVGGLLTAVISLFLLISISPMMTLYVLVPVAIFALISLKAFGYIRPIFRERGKINAEVTGRLTETLNGVRVIKGFNAEKQEVKTFEEGVEKLYLNIKKSLTSTSVVTSSATFLLGLASTGIMGIGGYMIIEGDISVGDFLAFTLYLGFMIAPIVQMSNIGSQLTEAFAGLDRTEEIMNMTQEDDGTSRTIRIPKIKGDIRFEHVSFGYEANKPVIKDISFTAPAGSVTALVGTSGSGKTTIASLAASFLTPDEGTVTVDQEDLSQIVLESYRSQLGVVLQDDFLFEGSIRENILFPRPDATEAELDEAVKAAHVSEFTDRFEDGLDTLIGERGVKLSGGQKQRIAIARAILANPRILILDEATSNLDTESENYIQESLKRLMEGRTSFVIAHRLSTIKRADQILVIEDGKIAEKGTHEELISLQGRYYELYTYQARI</sequence>
<keyword evidence="2" id="KW-0813">Transport</keyword>
<keyword evidence="7 8" id="KW-0472">Membrane</keyword>
<evidence type="ECO:0000313" key="12">
    <source>
        <dbReference type="Proteomes" id="UP000256779"/>
    </source>
</evidence>
<evidence type="ECO:0000256" key="3">
    <source>
        <dbReference type="ARBA" id="ARBA00022692"/>
    </source>
</evidence>
<keyword evidence="5" id="KW-0067">ATP-binding</keyword>
<accession>A0A3D9L643</accession>
<evidence type="ECO:0000256" key="2">
    <source>
        <dbReference type="ARBA" id="ARBA00022448"/>
    </source>
</evidence>
<dbReference type="PROSITE" id="PS50929">
    <property type="entry name" value="ABC_TM1F"/>
    <property type="match status" value="1"/>
</dbReference>
<evidence type="ECO:0000259" key="10">
    <source>
        <dbReference type="PROSITE" id="PS50929"/>
    </source>
</evidence>
<reference evidence="11 12" key="1">
    <citation type="submission" date="2018-07" db="EMBL/GenBank/DDBJ databases">
        <title>Genomic Encyclopedia of Type Strains, Phase IV (KMG-IV): sequencing the most valuable type-strain genomes for metagenomic binning, comparative biology and taxonomic classification.</title>
        <authorList>
            <person name="Goeker M."/>
        </authorList>
    </citation>
    <scope>NUCLEOTIDE SEQUENCE [LARGE SCALE GENOMIC DNA]</scope>
    <source>
        <strain evidence="11 12">DSM 4134</strain>
    </source>
</reference>
<dbReference type="PROSITE" id="PS00211">
    <property type="entry name" value="ABC_TRANSPORTER_1"/>
    <property type="match status" value="1"/>
</dbReference>
<feature type="transmembrane region" description="Helical" evidence="8">
    <location>
        <begin position="165"/>
        <end position="185"/>
    </location>
</feature>
<evidence type="ECO:0000256" key="6">
    <source>
        <dbReference type="ARBA" id="ARBA00022989"/>
    </source>
</evidence>
<organism evidence="11 12">
    <name type="scientific">Marinoscillum furvescens DSM 4134</name>
    <dbReference type="NCBI Taxonomy" id="1122208"/>
    <lineage>
        <taxon>Bacteria</taxon>
        <taxon>Pseudomonadati</taxon>
        <taxon>Bacteroidota</taxon>
        <taxon>Cytophagia</taxon>
        <taxon>Cytophagales</taxon>
        <taxon>Reichenbachiellaceae</taxon>
        <taxon>Marinoscillum</taxon>
    </lineage>
</organism>
<feature type="transmembrane region" description="Helical" evidence="8">
    <location>
        <begin position="277"/>
        <end position="295"/>
    </location>
</feature>
<dbReference type="Pfam" id="PF00664">
    <property type="entry name" value="ABC_membrane"/>
    <property type="match status" value="1"/>
</dbReference>
<dbReference type="EMBL" id="QREG01000005">
    <property type="protein sequence ID" value="REE00554.1"/>
    <property type="molecule type" value="Genomic_DNA"/>
</dbReference>
<evidence type="ECO:0000256" key="4">
    <source>
        <dbReference type="ARBA" id="ARBA00022741"/>
    </source>
</evidence>
<dbReference type="GO" id="GO:0005524">
    <property type="term" value="F:ATP binding"/>
    <property type="evidence" value="ECO:0007669"/>
    <property type="project" value="UniProtKB-KW"/>
</dbReference>
<dbReference type="Gene3D" id="1.20.1560.10">
    <property type="entry name" value="ABC transporter type 1, transmembrane domain"/>
    <property type="match status" value="1"/>
</dbReference>
<dbReference type="InterPro" id="IPR003439">
    <property type="entry name" value="ABC_transporter-like_ATP-bd"/>
</dbReference>
<keyword evidence="3 8" id="KW-0812">Transmembrane</keyword>
<keyword evidence="6 8" id="KW-1133">Transmembrane helix</keyword>
<dbReference type="InterPro" id="IPR011527">
    <property type="entry name" value="ABC1_TM_dom"/>
</dbReference>
<dbReference type="Proteomes" id="UP000256779">
    <property type="component" value="Unassembled WGS sequence"/>
</dbReference>
<keyword evidence="12" id="KW-1185">Reference proteome</keyword>
<dbReference type="GO" id="GO:0005886">
    <property type="term" value="C:plasma membrane"/>
    <property type="evidence" value="ECO:0007669"/>
    <property type="project" value="UniProtKB-SubCell"/>
</dbReference>
<dbReference type="InterPro" id="IPR036640">
    <property type="entry name" value="ABC1_TM_sf"/>
</dbReference>
<dbReference type="PROSITE" id="PS50893">
    <property type="entry name" value="ABC_TRANSPORTER_2"/>
    <property type="match status" value="1"/>
</dbReference>
<evidence type="ECO:0000259" key="9">
    <source>
        <dbReference type="PROSITE" id="PS50893"/>
    </source>
</evidence>
<dbReference type="SUPFAM" id="SSF52540">
    <property type="entry name" value="P-loop containing nucleoside triphosphate hydrolases"/>
    <property type="match status" value="1"/>
</dbReference>
<dbReference type="SUPFAM" id="SSF90123">
    <property type="entry name" value="ABC transporter transmembrane region"/>
    <property type="match status" value="1"/>
</dbReference>
<dbReference type="CDD" id="cd07346">
    <property type="entry name" value="ABC_6TM_exporters"/>
    <property type="match status" value="1"/>
</dbReference>
<dbReference type="RefSeq" id="WP_115867552.1">
    <property type="nucleotide sequence ID" value="NZ_QREG01000005.1"/>
</dbReference>